<gene>
    <name evidence="1" type="ORF">CWE23_02660</name>
</gene>
<sequence length="167" mass="18567">MLKREVSKQGLGAVAEMMETSRAAVSQLVNGKYPGNLERMKARVEGVFFNRTVECPVAGEIPAQQCFSNQRKKPGSNPMNLRFFKACRSGCPHSQQKQQFGGEVIPTLYVSTDEPQEYNPHRTLHLLKTQATSQEGSSKDAQLTYIQLLESEVHNLAARLKTANKGD</sequence>
<accession>A0AA94EFL8</accession>
<comment type="caution">
    <text evidence="1">The sequence shown here is derived from an EMBL/GenBank/DDBJ whole genome shotgun (WGS) entry which is preliminary data.</text>
</comment>
<protein>
    <submittedName>
        <fullName evidence="1">Uncharacterized protein</fullName>
    </submittedName>
</protein>
<evidence type="ECO:0000313" key="1">
    <source>
        <dbReference type="EMBL" id="RUO44948.1"/>
    </source>
</evidence>
<keyword evidence="2" id="KW-1185">Reference proteome</keyword>
<dbReference type="EMBL" id="PIPS01000001">
    <property type="protein sequence ID" value="RUO44948.1"/>
    <property type="molecule type" value="Genomic_DNA"/>
</dbReference>
<name>A0AA94EFL8_9GAMM</name>
<dbReference type="Proteomes" id="UP000286680">
    <property type="component" value="Unassembled WGS sequence"/>
</dbReference>
<reference evidence="2" key="1">
    <citation type="journal article" date="2018" name="Front. Microbiol.">
        <title>Genome-Based Analysis Reveals the Taxonomy and Diversity of the Family Idiomarinaceae.</title>
        <authorList>
            <person name="Liu Y."/>
            <person name="Lai Q."/>
            <person name="Shao Z."/>
        </authorList>
    </citation>
    <scope>NUCLEOTIDE SEQUENCE [LARGE SCALE GENOMIC DNA]</scope>
    <source>
        <strain evidence="2">SN-14</strain>
    </source>
</reference>
<proteinExistence type="predicted"/>
<dbReference type="AlphaFoldDB" id="A0AA94EFL8"/>
<evidence type="ECO:0000313" key="2">
    <source>
        <dbReference type="Proteomes" id="UP000286680"/>
    </source>
</evidence>
<dbReference type="Gene3D" id="1.10.260.40">
    <property type="entry name" value="lambda repressor-like DNA-binding domains"/>
    <property type="match status" value="1"/>
</dbReference>
<organism evidence="1 2">
    <name type="scientific">Idiomarina aquatica</name>
    <dbReference type="NCBI Taxonomy" id="1327752"/>
    <lineage>
        <taxon>Bacteria</taxon>
        <taxon>Pseudomonadati</taxon>
        <taxon>Pseudomonadota</taxon>
        <taxon>Gammaproteobacteria</taxon>
        <taxon>Alteromonadales</taxon>
        <taxon>Idiomarinaceae</taxon>
        <taxon>Idiomarina</taxon>
    </lineage>
</organism>
<dbReference type="GO" id="GO:0003677">
    <property type="term" value="F:DNA binding"/>
    <property type="evidence" value="ECO:0007669"/>
    <property type="project" value="InterPro"/>
</dbReference>
<dbReference type="InterPro" id="IPR010982">
    <property type="entry name" value="Lambda_DNA-bd_dom_sf"/>
</dbReference>